<sequence length="95" mass="11000">MTLISSSCKSTNLGPILFFNKSYEFLRKLINPFFNKCIITEFEFSSCFSATTKLFNISRYFISIGYDDYKIIATYVINAKDSHNIVGIYYVKNES</sequence>
<protein>
    <submittedName>
        <fullName evidence="1">Uncharacterized protein</fullName>
    </submittedName>
</protein>
<evidence type="ECO:0000313" key="2">
    <source>
        <dbReference type="Proteomes" id="UP000824120"/>
    </source>
</evidence>
<keyword evidence="2" id="KW-1185">Reference proteome</keyword>
<organism evidence="1 2">
    <name type="scientific">Solanum commersonii</name>
    <name type="common">Commerson's wild potato</name>
    <name type="synonym">Commerson's nightshade</name>
    <dbReference type="NCBI Taxonomy" id="4109"/>
    <lineage>
        <taxon>Eukaryota</taxon>
        <taxon>Viridiplantae</taxon>
        <taxon>Streptophyta</taxon>
        <taxon>Embryophyta</taxon>
        <taxon>Tracheophyta</taxon>
        <taxon>Spermatophyta</taxon>
        <taxon>Magnoliopsida</taxon>
        <taxon>eudicotyledons</taxon>
        <taxon>Gunneridae</taxon>
        <taxon>Pentapetalae</taxon>
        <taxon>asterids</taxon>
        <taxon>lamiids</taxon>
        <taxon>Solanales</taxon>
        <taxon>Solanaceae</taxon>
        <taxon>Solanoideae</taxon>
        <taxon>Solaneae</taxon>
        <taxon>Solanum</taxon>
    </lineage>
</organism>
<evidence type="ECO:0000313" key="1">
    <source>
        <dbReference type="EMBL" id="KAG5620228.1"/>
    </source>
</evidence>
<dbReference type="EMBL" id="JACXVP010000002">
    <property type="protein sequence ID" value="KAG5620228.1"/>
    <property type="molecule type" value="Genomic_DNA"/>
</dbReference>
<dbReference type="AlphaFoldDB" id="A0A9J6A7K9"/>
<gene>
    <name evidence="1" type="ORF">H5410_005446</name>
</gene>
<comment type="caution">
    <text evidence="1">The sequence shown here is derived from an EMBL/GenBank/DDBJ whole genome shotgun (WGS) entry which is preliminary data.</text>
</comment>
<proteinExistence type="predicted"/>
<name>A0A9J6A7K9_SOLCO</name>
<accession>A0A9J6A7K9</accession>
<dbReference type="Proteomes" id="UP000824120">
    <property type="component" value="Chromosome 2"/>
</dbReference>
<reference evidence="1 2" key="1">
    <citation type="submission" date="2020-09" db="EMBL/GenBank/DDBJ databases">
        <title>De no assembly of potato wild relative species, Solanum commersonii.</title>
        <authorList>
            <person name="Cho K."/>
        </authorList>
    </citation>
    <scope>NUCLEOTIDE SEQUENCE [LARGE SCALE GENOMIC DNA]</scope>
    <source>
        <strain evidence="1">LZ3.2</strain>
        <tissue evidence="1">Leaf</tissue>
    </source>
</reference>